<feature type="domain" description="BON" evidence="1">
    <location>
        <begin position="15"/>
        <end position="83"/>
    </location>
</feature>
<dbReference type="Pfam" id="PF04972">
    <property type="entry name" value="BON"/>
    <property type="match status" value="1"/>
</dbReference>
<dbReference type="InterPro" id="IPR007055">
    <property type="entry name" value="BON_dom"/>
</dbReference>
<reference evidence="2 3" key="1">
    <citation type="submission" date="2019-03" db="EMBL/GenBank/DDBJ databases">
        <title>Deep-cultivation of Planctomycetes and their phenomic and genomic characterization uncovers novel biology.</title>
        <authorList>
            <person name="Wiegand S."/>
            <person name="Jogler M."/>
            <person name="Boedeker C."/>
            <person name="Pinto D."/>
            <person name="Vollmers J."/>
            <person name="Rivas-Marin E."/>
            <person name="Kohn T."/>
            <person name="Peeters S.H."/>
            <person name="Heuer A."/>
            <person name="Rast P."/>
            <person name="Oberbeckmann S."/>
            <person name="Bunk B."/>
            <person name="Jeske O."/>
            <person name="Meyerdierks A."/>
            <person name="Storesund J.E."/>
            <person name="Kallscheuer N."/>
            <person name="Luecker S."/>
            <person name="Lage O.M."/>
            <person name="Pohl T."/>
            <person name="Merkel B.J."/>
            <person name="Hornburger P."/>
            <person name="Mueller R.-W."/>
            <person name="Bruemmer F."/>
            <person name="Labrenz M."/>
            <person name="Spormann A.M."/>
            <person name="Op den Camp H."/>
            <person name="Overmann J."/>
            <person name="Amann R."/>
            <person name="Jetten M.S.M."/>
            <person name="Mascher T."/>
            <person name="Medema M.H."/>
            <person name="Devos D.P."/>
            <person name="Kaster A.-K."/>
            <person name="Ovreas L."/>
            <person name="Rohde M."/>
            <person name="Galperin M.Y."/>
            <person name="Jogler C."/>
        </authorList>
    </citation>
    <scope>NUCLEOTIDE SEQUENCE [LARGE SCALE GENOMIC DNA]</scope>
    <source>
        <strain evidence="2 3">Enr17</strain>
    </source>
</reference>
<gene>
    <name evidence="2" type="ORF">Enr17x_16620</name>
</gene>
<dbReference type="Gene3D" id="3.30.1340.30">
    <property type="match status" value="1"/>
</dbReference>
<protein>
    <submittedName>
        <fullName evidence="2">Periplasmic protein</fullName>
    </submittedName>
</protein>
<dbReference type="AlphaFoldDB" id="A0A518I955"/>
<organism evidence="2 3">
    <name type="scientific">Gimesia fumaroli</name>
    <dbReference type="NCBI Taxonomy" id="2527976"/>
    <lineage>
        <taxon>Bacteria</taxon>
        <taxon>Pseudomonadati</taxon>
        <taxon>Planctomycetota</taxon>
        <taxon>Planctomycetia</taxon>
        <taxon>Planctomycetales</taxon>
        <taxon>Planctomycetaceae</taxon>
        <taxon>Gimesia</taxon>
    </lineage>
</organism>
<evidence type="ECO:0000259" key="1">
    <source>
        <dbReference type="PROSITE" id="PS50914"/>
    </source>
</evidence>
<accession>A0A518I955</accession>
<keyword evidence="3" id="KW-1185">Reference proteome</keyword>
<dbReference type="Proteomes" id="UP000318313">
    <property type="component" value="Chromosome"/>
</dbReference>
<evidence type="ECO:0000313" key="3">
    <source>
        <dbReference type="Proteomes" id="UP000318313"/>
    </source>
</evidence>
<name>A0A518I955_9PLAN</name>
<sequence>MKLQGEMRRRLLPNPDNQLMARVKRALRASGYAPLAQVRVMVDRGQVFLAGDVPTYFMKQVAQTRALSVDGVKALSNDLVVEREFPQY</sequence>
<dbReference type="PROSITE" id="PS50914">
    <property type="entry name" value="BON"/>
    <property type="match status" value="1"/>
</dbReference>
<dbReference type="EMBL" id="CP037452">
    <property type="protein sequence ID" value="QDV49641.1"/>
    <property type="molecule type" value="Genomic_DNA"/>
</dbReference>
<proteinExistence type="predicted"/>
<dbReference type="KEGG" id="gfm:Enr17x_16620"/>
<evidence type="ECO:0000313" key="2">
    <source>
        <dbReference type="EMBL" id="QDV49641.1"/>
    </source>
</evidence>